<dbReference type="EMBL" id="GGEC01090744">
    <property type="protein sequence ID" value="MBX71228.1"/>
    <property type="molecule type" value="Transcribed_RNA"/>
</dbReference>
<name>A0A2P2QW82_RHIMU</name>
<evidence type="ECO:0000313" key="1">
    <source>
        <dbReference type="EMBL" id="MBX71228.1"/>
    </source>
</evidence>
<dbReference type="AlphaFoldDB" id="A0A2P2QW82"/>
<accession>A0A2P2QW82</accession>
<organism evidence="1">
    <name type="scientific">Rhizophora mucronata</name>
    <name type="common">Asiatic mangrove</name>
    <dbReference type="NCBI Taxonomy" id="61149"/>
    <lineage>
        <taxon>Eukaryota</taxon>
        <taxon>Viridiplantae</taxon>
        <taxon>Streptophyta</taxon>
        <taxon>Embryophyta</taxon>
        <taxon>Tracheophyta</taxon>
        <taxon>Spermatophyta</taxon>
        <taxon>Magnoliopsida</taxon>
        <taxon>eudicotyledons</taxon>
        <taxon>Gunneridae</taxon>
        <taxon>Pentapetalae</taxon>
        <taxon>rosids</taxon>
        <taxon>fabids</taxon>
        <taxon>Malpighiales</taxon>
        <taxon>Rhizophoraceae</taxon>
        <taxon>Rhizophora</taxon>
    </lineage>
</organism>
<sequence length="26" mass="3062">MVFDWLQIMGKRPKHNSISKSDARIC</sequence>
<reference evidence="1" key="1">
    <citation type="submission" date="2018-02" db="EMBL/GenBank/DDBJ databases">
        <title>Rhizophora mucronata_Transcriptome.</title>
        <authorList>
            <person name="Meera S.P."/>
            <person name="Sreeshan A."/>
            <person name="Augustine A."/>
        </authorList>
    </citation>
    <scope>NUCLEOTIDE SEQUENCE</scope>
    <source>
        <tissue evidence="1">Leaf</tissue>
    </source>
</reference>
<proteinExistence type="predicted"/>
<protein>
    <submittedName>
        <fullName evidence="1">Uncharacterized protein</fullName>
    </submittedName>
</protein>